<comment type="catalytic activity">
    <reaction evidence="4">
        <text>Couples ATP hydrolysis with the unwinding of duplex DNA by translocating in the 3'-5' direction.</text>
        <dbReference type="EC" id="5.6.2.4"/>
    </reaction>
</comment>
<proteinExistence type="inferred from homology"/>
<dbReference type="Pfam" id="PF00271">
    <property type="entry name" value="Helicase_C"/>
    <property type="match status" value="1"/>
</dbReference>
<keyword evidence="9" id="KW-1185">Reference proteome</keyword>
<gene>
    <name evidence="7" type="ORF">PTTG_27534</name>
</gene>
<evidence type="ECO:0000256" key="3">
    <source>
        <dbReference type="ARBA" id="ARBA00023235"/>
    </source>
</evidence>
<dbReference type="AlphaFoldDB" id="A0A180GJ93"/>
<evidence type="ECO:0000313" key="8">
    <source>
        <dbReference type="EnsemblFungi" id="PTTG_27534-t43_1-p1"/>
    </source>
</evidence>
<dbReference type="PANTHER" id="PTHR13710:SF105">
    <property type="entry name" value="ATP-DEPENDENT DNA HELICASE Q1"/>
    <property type="match status" value="1"/>
</dbReference>
<reference evidence="7" key="2">
    <citation type="submission" date="2016-05" db="EMBL/GenBank/DDBJ databases">
        <title>Comparative analysis highlights variable genome content of wheat rusts and divergence of the mating loci.</title>
        <authorList>
            <person name="Cuomo C.A."/>
            <person name="Bakkeren G."/>
            <person name="Szabo L."/>
            <person name="Khalil H."/>
            <person name="Joly D."/>
            <person name="Goldberg J."/>
            <person name="Young S."/>
            <person name="Zeng Q."/>
            <person name="Fellers J."/>
        </authorList>
    </citation>
    <scope>NUCLEOTIDE SEQUENCE [LARGE SCALE GENOMIC DNA]</scope>
    <source>
        <strain evidence="7">1-1 BBBD Race 1</strain>
    </source>
</reference>
<reference evidence="8" key="4">
    <citation type="submission" date="2025-05" db="UniProtKB">
        <authorList>
            <consortium name="EnsemblFungi"/>
        </authorList>
    </citation>
    <scope>IDENTIFICATION</scope>
    <source>
        <strain evidence="8">isolate 1-1 / race 1 (BBBD)</strain>
    </source>
</reference>
<keyword evidence="3" id="KW-0413">Isomerase</keyword>
<name>A0A180GJ93_PUCT1</name>
<protein>
    <recommendedName>
        <fullName evidence="5">DNA 3'-5' helicase</fullName>
        <ecNumber evidence="5">5.6.2.4</ecNumber>
    </recommendedName>
</protein>
<dbReference type="VEuPathDB" id="FungiDB:PTTG_27534"/>
<dbReference type="PANTHER" id="PTHR13710">
    <property type="entry name" value="DNA HELICASE RECQ FAMILY MEMBER"/>
    <property type="match status" value="1"/>
</dbReference>
<dbReference type="EC" id="5.6.2.4" evidence="5"/>
<dbReference type="EnsemblFungi" id="PTTG_27534-t43_1">
    <property type="protein sequence ID" value="PTTG_27534-t43_1-p1"/>
    <property type="gene ID" value="PTTG_27534"/>
</dbReference>
<dbReference type="OrthoDB" id="2507066at2759"/>
<dbReference type="EMBL" id="ADAS02000059">
    <property type="protein sequence ID" value="OAV92770.1"/>
    <property type="molecule type" value="Genomic_DNA"/>
</dbReference>
<dbReference type="GO" id="GO:0003677">
    <property type="term" value="F:DNA binding"/>
    <property type="evidence" value="ECO:0007669"/>
    <property type="project" value="UniProtKB-KW"/>
</dbReference>
<evidence type="ECO:0000256" key="1">
    <source>
        <dbReference type="ARBA" id="ARBA00005446"/>
    </source>
</evidence>
<reference evidence="7" key="1">
    <citation type="submission" date="2009-11" db="EMBL/GenBank/DDBJ databases">
        <authorList>
            <consortium name="The Broad Institute Genome Sequencing Platform"/>
            <person name="Ward D."/>
            <person name="Feldgarden M."/>
            <person name="Earl A."/>
            <person name="Young S.K."/>
            <person name="Zeng Q."/>
            <person name="Koehrsen M."/>
            <person name="Alvarado L."/>
            <person name="Berlin A."/>
            <person name="Bochicchio J."/>
            <person name="Borenstein D."/>
            <person name="Chapman S.B."/>
            <person name="Chen Z."/>
            <person name="Engels R."/>
            <person name="Freedman E."/>
            <person name="Gellesch M."/>
            <person name="Goldberg J."/>
            <person name="Griggs A."/>
            <person name="Gujja S."/>
            <person name="Heilman E."/>
            <person name="Heiman D."/>
            <person name="Hepburn T."/>
            <person name="Howarth C."/>
            <person name="Jen D."/>
            <person name="Larson L."/>
            <person name="Lewis B."/>
            <person name="Mehta T."/>
            <person name="Park D."/>
            <person name="Pearson M."/>
            <person name="Roberts A."/>
            <person name="Saif S."/>
            <person name="Shea T."/>
            <person name="Shenoy N."/>
            <person name="Sisk P."/>
            <person name="Stolte C."/>
            <person name="Sykes S."/>
            <person name="Thomson T."/>
            <person name="Walk T."/>
            <person name="White J."/>
            <person name="Yandava C."/>
            <person name="Izard J."/>
            <person name="Baranova O.V."/>
            <person name="Blanton J.M."/>
            <person name="Tanner A.C."/>
            <person name="Dewhirst F.E."/>
            <person name="Haas B."/>
            <person name="Nusbaum C."/>
            <person name="Birren B."/>
        </authorList>
    </citation>
    <scope>NUCLEOTIDE SEQUENCE [LARGE SCALE GENOMIC DNA]</scope>
    <source>
        <strain evidence="7">1-1 BBBD Race 1</strain>
    </source>
</reference>
<dbReference type="GO" id="GO:0043138">
    <property type="term" value="F:3'-5' DNA helicase activity"/>
    <property type="evidence" value="ECO:0007669"/>
    <property type="project" value="UniProtKB-EC"/>
</dbReference>
<dbReference type="GO" id="GO:0005737">
    <property type="term" value="C:cytoplasm"/>
    <property type="evidence" value="ECO:0007669"/>
    <property type="project" value="TreeGrafter"/>
</dbReference>
<dbReference type="Proteomes" id="UP000005240">
    <property type="component" value="Unassembled WGS sequence"/>
</dbReference>
<dbReference type="InterPro" id="IPR027417">
    <property type="entry name" value="P-loop_NTPase"/>
</dbReference>
<dbReference type="GO" id="GO:0000724">
    <property type="term" value="P:double-strand break repair via homologous recombination"/>
    <property type="evidence" value="ECO:0007669"/>
    <property type="project" value="TreeGrafter"/>
</dbReference>
<evidence type="ECO:0000259" key="6">
    <source>
        <dbReference type="Pfam" id="PF00271"/>
    </source>
</evidence>
<dbReference type="Gene3D" id="3.40.50.300">
    <property type="entry name" value="P-loop containing nucleotide triphosphate hydrolases"/>
    <property type="match status" value="2"/>
</dbReference>
<reference evidence="8 9" key="3">
    <citation type="journal article" date="2017" name="G3 (Bethesda)">
        <title>Comparative analysis highlights variable genome content of wheat rusts and divergence of the mating loci.</title>
        <authorList>
            <person name="Cuomo C.A."/>
            <person name="Bakkeren G."/>
            <person name="Khalil H.B."/>
            <person name="Panwar V."/>
            <person name="Joly D."/>
            <person name="Linning R."/>
            <person name="Sakthikumar S."/>
            <person name="Song X."/>
            <person name="Adiconis X."/>
            <person name="Fan L."/>
            <person name="Goldberg J.M."/>
            <person name="Levin J.Z."/>
            <person name="Young S."/>
            <person name="Zeng Q."/>
            <person name="Anikster Y."/>
            <person name="Bruce M."/>
            <person name="Wang M."/>
            <person name="Yin C."/>
            <person name="McCallum B."/>
            <person name="Szabo L.J."/>
            <person name="Hulbert S."/>
            <person name="Chen X."/>
            <person name="Fellers J.P."/>
        </authorList>
    </citation>
    <scope>NUCLEOTIDE SEQUENCE</scope>
    <source>
        <strain evidence="9">Isolate 1-1 / race 1 (BBBD)</strain>
        <strain evidence="8">isolate 1-1 / race 1 (BBBD)</strain>
    </source>
</reference>
<dbReference type="GO" id="GO:0005694">
    <property type="term" value="C:chromosome"/>
    <property type="evidence" value="ECO:0007669"/>
    <property type="project" value="TreeGrafter"/>
</dbReference>
<dbReference type="InterPro" id="IPR001650">
    <property type="entry name" value="Helicase_C-like"/>
</dbReference>
<dbReference type="GO" id="GO:0009378">
    <property type="term" value="F:four-way junction helicase activity"/>
    <property type="evidence" value="ECO:0007669"/>
    <property type="project" value="TreeGrafter"/>
</dbReference>
<sequence>MSENARVCGCQNSNKNQLALIVIDEAHMIYSWGLVASGKAKKSSAHKKTKDCSIFRPSFGNMSDQLSATEGVPILFLSATCRPVTIHGILKFLKITEDNINFIQGELTRPKIQILRVIMTSSLKSNQDLLPVIEKPKSSNDQIEPTLIYSRTQKATLQAMKVANKARHTPGAKYNSHSSLIQRYHSNTGDVAKIDSIDAFTGKKFPYMLCTMALGLGQNWKQVHKVIHMGRRDPSNICQMMGCCGRDGRPGLALLFMEKKQRQGKNLIEDFAGLKEQSNDDYMDTLVVTLICLRIAFSLDNLHGYIPMSTKDDQYLEEGQRKIDEEFPPCQCSNCLPEEAIQLYNNMRKLTVQNFSDAILNPQLLPTTSYVPFDQPSRKRGPQRKELSPALLEFSSSLVKEFENFFSGNSTRNQHLSSQIKYLV</sequence>
<dbReference type="SUPFAM" id="SSF52540">
    <property type="entry name" value="P-loop containing nucleoside triphosphate hydrolases"/>
    <property type="match status" value="1"/>
</dbReference>
<evidence type="ECO:0000256" key="4">
    <source>
        <dbReference type="ARBA" id="ARBA00034617"/>
    </source>
</evidence>
<evidence type="ECO:0000256" key="5">
    <source>
        <dbReference type="ARBA" id="ARBA00034808"/>
    </source>
</evidence>
<dbReference type="STRING" id="630390.A0A180GJ93"/>
<evidence type="ECO:0000313" key="9">
    <source>
        <dbReference type="Proteomes" id="UP000005240"/>
    </source>
</evidence>
<organism evidence="7">
    <name type="scientific">Puccinia triticina (isolate 1-1 / race 1 (BBBD))</name>
    <name type="common">Brown leaf rust fungus</name>
    <dbReference type="NCBI Taxonomy" id="630390"/>
    <lineage>
        <taxon>Eukaryota</taxon>
        <taxon>Fungi</taxon>
        <taxon>Dikarya</taxon>
        <taxon>Basidiomycota</taxon>
        <taxon>Pucciniomycotina</taxon>
        <taxon>Pucciniomycetes</taxon>
        <taxon>Pucciniales</taxon>
        <taxon>Pucciniaceae</taxon>
        <taxon>Puccinia</taxon>
    </lineage>
</organism>
<feature type="domain" description="Helicase C-terminal" evidence="6">
    <location>
        <begin position="140"/>
        <end position="248"/>
    </location>
</feature>
<comment type="similarity">
    <text evidence="1">Belongs to the helicase family. RecQ subfamily.</text>
</comment>
<evidence type="ECO:0000256" key="2">
    <source>
        <dbReference type="ARBA" id="ARBA00023125"/>
    </source>
</evidence>
<keyword evidence="2" id="KW-0238">DNA-binding</keyword>
<accession>A0A180GJ93</accession>
<evidence type="ECO:0000313" key="7">
    <source>
        <dbReference type="EMBL" id="OAV92770.1"/>
    </source>
</evidence>